<dbReference type="Proteomes" id="UP000448199">
    <property type="component" value="Unassembled WGS sequence"/>
</dbReference>
<dbReference type="SUPFAM" id="SSF56935">
    <property type="entry name" value="Porins"/>
    <property type="match status" value="1"/>
</dbReference>
<feature type="signal peptide" evidence="13">
    <location>
        <begin position="1"/>
        <end position="23"/>
    </location>
</feature>
<organism evidence="16 17">
    <name type="scientific">Qipengyuania vulgaris</name>
    <dbReference type="NCBI Taxonomy" id="291985"/>
    <lineage>
        <taxon>Bacteria</taxon>
        <taxon>Pseudomonadati</taxon>
        <taxon>Pseudomonadota</taxon>
        <taxon>Alphaproteobacteria</taxon>
        <taxon>Sphingomonadales</taxon>
        <taxon>Erythrobacteraceae</taxon>
        <taxon>Qipengyuania</taxon>
    </lineage>
</organism>
<evidence type="ECO:0000256" key="4">
    <source>
        <dbReference type="ARBA" id="ARBA00022496"/>
    </source>
</evidence>
<evidence type="ECO:0000256" key="12">
    <source>
        <dbReference type="RuleBase" id="RU003357"/>
    </source>
</evidence>
<dbReference type="Pfam" id="PF00593">
    <property type="entry name" value="TonB_dep_Rec_b-barrel"/>
    <property type="match status" value="1"/>
</dbReference>
<dbReference type="OrthoDB" id="9760333at2"/>
<feature type="domain" description="TonB-dependent receptor-like beta-barrel" evidence="14">
    <location>
        <begin position="306"/>
        <end position="847"/>
    </location>
</feature>
<evidence type="ECO:0000256" key="2">
    <source>
        <dbReference type="ARBA" id="ARBA00022448"/>
    </source>
</evidence>
<dbReference type="InterPro" id="IPR000531">
    <property type="entry name" value="Beta-barrel_TonB"/>
</dbReference>
<gene>
    <name evidence="16" type="ORF">GRI69_04040</name>
</gene>
<dbReference type="PANTHER" id="PTHR32552:SF81">
    <property type="entry name" value="TONB-DEPENDENT OUTER MEMBRANE RECEPTOR"/>
    <property type="match status" value="1"/>
</dbReference>
<evidence type="ECO:0000256" key="6">
    <source>
        <dbReference type="ARBA" id="ARBA00023004"/>
    </source>
</evidence>
<keyword evidence="16" id="KW-0675">Receptor</keyword>
<keyword evidence="4" id="KW-0410">Iron transport</keyword>
<dbReference type="InterPro" id="IPR012910">
    <property type="entry name" value="Plug_dom"/>
</dbReference>
<evidence type="ECO:0000256" key="3">
    <source>
        <dbReference type="ARBA" id="ARBA00022452"/>
    </source>
</evidence>
<evidence type="ECO:0000256" key="8">
    <source>
        <dbReference type="ARBA" id="ARBA00023077"/>
    </source>
</evidence>
<keyword evidence="8 12" id="KW-0798">TonB box</keyword>
<protein>
    <submittedName>
        <fullName evidence="16">TonB-dependent receptor</fullName>
    </submittedName>
</protein>
<keyword evidence="13" id="KW-0732">Signal</keyword>
<dbReference type="PANTHER" id="PTHR32552">
    <property type="entry name" value="FERRICHROME IRON RECEPTOR-RELATED"/>
    <property type="match status" value="1"/>
</dbReference>
<comment type="caution">
    <text evidence="16">The sequence shown here is derived from an EMBL/GenBank/DDBJ whole genome shotgun (WGS) entry which is preliminary data.</text>
</comment>
<dbReference type="EMBL" id="WTYC01000001">
    <property type="protein sequence ID" value="MXO47427.1"/>
    <property type="molecule type" value="Genomic_DNA"/>
</dbReference>
<comment type="similarity">
    <text evidence="11 12">Belongs to the TonB-dependent receptor family.</text>
</comment>
<evidence type="ECO:0000313" key="17">
    <source>
        <dbReference type="Proteomes" id="UP000448199"/>
    </source>
</evidence>
<dbReference type="InterPro" id="IPR039426">
    <property type="entry name" value="TonB-dep_rcpt-like"/>
</dbReference>
<proteinExistence type="inferred from homology"/>
<accession>A0A844XQA1</accession>
<evidence type="ECO:0000256" key="9">
    <source>
        <dbReference type="ARBA" id="ARBA00023136"/>
    </source>
</evidence>
<dbReference type="InterPro" id="IPR037066">
    <property type="entry name" value="Plug_dom_sf"/>
</dbReference>
<dbReference type="RefSeq" id="WP_160726922.1">
    <property type="nucleotide sequence ID" value="NZ_WTYC01000001.1"/>
</dbReference>
<dbReference type="Pfam" id="PF07715">
    <property type="entry name" value="Plug"/>
    <property type="match status" value="1"/>
</dbReference>
<keyword evidence="9 11" id="KW-0472">Membrane</keyword>
<keyword evidence="5 11" id="KW-0812">Transmembrane</keyword>
<dbReference type="InterPro" id="IPR036942">
    <property type="entry name" value="Beta-barrel_TonB_sf"/>
</dbReference>
<dbReference type="Gene3D" id="2.170.130.10">
    <property type="entry name" value="TonB-dependent receptor, plug domain"/>
    <property type="match status" value="1"/>
</dbReference>
<evidence type="ECO:0000313" key="16">
    <source>
        <dbReference type="EMBL" id="MXO47427.1"/>
    </source>
</evidence>
<comment type="subcellular location">
    <subcellularLocation>
        <location evidence="1 11">Cell outer membrane</location>
        <topology evidence="1 11">Multi-pass membrane protein</topology>
    </subcellularLocation>
</comment>
<feature type="chain" id="PRO_5032346591" evidence="13">
    <location>
        <begin position="24"/>
        <end position="881"/>
    </location>
</feature>
<keyword evidence="10 11" id="KW-0998">Cell outer membrane</keyword>
<name>A0A844XQA1_9SPHN</name>
<keyword evidence="2 11" id="KW-0813">Transport</keyword>
<dbReference type="AlphaFoldDB" id="A0A844XQA1"/>
<keyword evidence="17" id="KW-1185">Reference proteome</keyword>
<dbReference type="GO" id="GO:0006826">
    <property type="term" value="P:iron ion transport"/>
    <property type="evidence" value="ECO:0007669"/>
    <property type="project" value="UniProtKB-KW"/>
</dbReference>
<dbReference type="PROSITE" id="PS52016">
    <property type="entry name" value="TONB_DEPENDENT_REC_3"/>
    <property type="match status" value="1"/>
</dbReference>
<keyword evidence="6" id="KW-0408">Iron</keyword>
<reference evidence="16 17" key="1">
    <citation type="submission" date="2019-12" db="EMBL/GenBank/DDBJ databases">
        <title>Genomic-based taxomic classification of the family Erythrobacteraceae.</title>
        <authorList>
            <person name="Xu L."/>
        </authorList>
    </citation>
    <scope>NUCLEOTIDE SEQUENCE [LARGE SCALE GENOMIC DNA]</scope>
    <source>
        <strain evidence="16 17">DSM 17792</strain>
    </source>
</reference>
<evidence type="ECO:0000256" key="5">
    <source>
        <dbReference type="ARBA" id="ARBA00022692"/>
    </source>
</evidence>
<dbReference type="GO" id="GO:0009279">
    <property type="term" value="C:cell outer membrane"/>
    <property type="evidence" value="ECO:0007669"/>
    <property type="project" value="UniProtKB-SubCell"/>
</dbReference>
<keyword evidence="7" id="KW-0406">Ion transport</keyword>
<keyword evidence="3 11" id="KW-1134">Transmembrane beta strand</keyword>
<evidence type="ECO:0000256" key="1">
    <source>
        <dbReference type="ARBA" id="ARBA00004571"/>
    </source>
</evidence>
<evidence type="ECO:0000256" key="11">
    <source>
        <dbReference type="PROSITE-ProRule" id="PRU01360"/>
    </source>
</evidence>
<evidence type="ECO:0000256" key="7">
    <source>
        <dbReference type="ARBA" id="ARBA00023065"/>
    </source>
</evidence>
<dbReference type="Gene3D" id="2.40.170.20">
    <property type="entry name" value="TonB-dependent receptor, beta-barrel domain"/>
    <property type="match status" value="1"/>
</dbReference>
<feature type="domain" description="TonB-dependent receptor plug" evidence="15">
    <location>
        <begin position="51"/>
        <end position="165"/>
    </location>
</feature>
<evidence type="ECO:0000256" key="13">
    <source>
        <dbReference type="SAM" id="SignalP"/>
    </source>
</evidence>
<evidence type="ECO:0000256" key="10">
    <source>
        <dbReference type="ARBA" id="ARBA00023237"/>
    </source>
</evidence>
<evidence type="ECO:0000259" key="15">
    <source>
        <dbReference type="Pfam" id="PF07715"/>
    </source>
</evidence>
<sequence length="881" mass="95613">MKNYFIGASAGALAVAIATPAAAQETSSTPQQRQGGVGVIVVTAQKRSEDLQDVPVSVQALDSEGLKQLNIATFDDYLEQLPTVSAGGGGPGQSTIYIRGLASTTPNLTTAGVAGLAPNVALYLDEQPLGQPGRNLDVYAADLERIEVLSGPQGTLFGASSQAGVVRLITNKPDLSGFDASVSMGTSFTKDGETSYKAEAMVNVPVTERLALRGVVYLDDQGGYVDNVPGTRTAQESARFRPAGTVRDNGVPVSDQRAGFQSTADLSDVDFVAADNAGLVEEDFNDTQYSGFRATALYEFSPDWRLTVAHTRQSLESDGVFFSDPELDLDDFEIQRYEDDRLEDDFSNTSWTVEGRLAMLDIVYTGAYTDRETEQKVDYSDYLFVGQYLPYYICDGSVSYPGSADPSGTCQAPNLFVNSNTDTTVFTQEVRASTPQEDRFRVTAGAFYSDLELKERNDFNYFGSERAEPFGGFAPNFPFPGVYNSDPGPFPAGVIFRNDVKRTDEQFGIFGEASFDVIPDLLTLTAGTRYYDIEVDFEGTANSSFCNAGAAEDANAFGTNISDLYDGDGEYTFIGSCDADLRQTFSRGDTLEDIQAAGLSEAQAQQVINALDAPDAARTEGVIFKGTATLTPTQDLLFYATYSEGFRPGLLNRPGGAQGPGGFVVPFELETDEVKNYEIGWKMDLIDGQLRFNGSAFYVDISNLQTTIFDPSITNLFFSDNAANAEIRGVEADFTVAPYALPGLTVTGAFSILDTEITEVLTPTDDVVVGSDLAYAPSFQGNLRMRYEWDLSDRVGAYIQPQVNHSSSKKTDIIQINTITLDSYTVANLAVGVTTDQWNFEVFGTNLFDERAQISGDFYYDRARIVTNRPLTVGLRVSYDL</sequence>
<evidence type="ECO:0000259" key="14">
    <source>
        <dbReference type="Pfam" id="PF00593"/>
    </source>
</evidence>